<dbReference type="Gene3D" id="2.60.40.1760">
    <property type="entry name" value="glycosyl hydrolase (family 31)"/>
    <property type="match status" value="1"/>
</dbReference>
<gene>
    <name evidence="2" type="ORF">B0T10DRAFT_589233</name>
</gene>
<evidence type="ECO:0000256" key="1">
    <source>
        <dbReference type="SAM" id="MobiDB-lite"/>
    </source>
</evidence>
<protein>
    <submittedName>
        <fullName evidence="2">Uncharacterized protein</fullName>
    </submittedName>
</protein>
<sequence>MAISDQPRDFNSITFSSETPFIFVKADNFFGDIDGSPNNLKRPPTIAYRDTDQPLDDGSKNPACSHGRVFRLNDDSLLIQFMRPRVWRIRFDPNNRKPSKFTDFNSRTIIQDTLSQLITTVDVVDPNTEKRKVEVQLWIQRDPFQIIGVPRTRFERRSCRRFRILNPMPSSSGDFLKKHTDMNYFNFDNMRYQNVCGHGSLNDREPLYHSEPFWVEVDSHPGYRSQVGIFIGNYSHICVDVGVKDAISIRVATGSIVSTALSSLEIPWRTSSSNTPPLSASPSSSLATCWVIIKAATGTRTKSMSLRLLTSIARSTFP</sequence>
<dbReference type="AlphaFoldDB" id="A0A9P8VU09"/>
<keyword evidence="3" id="KW-1185">Reference proteome</keyword>
<organism evidence="2 3">
    <name type="scientific">Thelonectria olida</name>
    <dbReference type="NCBI Taxonomy" id="1576542"/>
    <lineage>
        <taxon>Eukaryota</taxon>
        <taxon>Fungi</taxon>
        <taxon>Dikarya</taxon>
        <taxon>Ascomycota</taxon>
        <taxon>Pezizomycotina</taxon>
        <taxon>Sordariomycetes</taxon>
        <taxon>Hypocreomycetidae</taxon>
        <taxon>Hypocreales</taxon>
        <taxon>Nectriaceae</taxon>
        <taxon>Thelonectria</taxon>
    </lineage>
</organism>
<dbReference type="EMBL" id="JAGPYM010000049">
    <property type="protein sequence ID" value="KAH6871885.1"/>
    <property type="molecule type" value="Genomic_DNA"/>
</dbReference>
<proteinExistence type="predicted"/>
<dbReference type="OrthoDB" id="10070917at2759"/>
<feature type="region of interest" description="Disordered" evidence="1">
    <location>
        <begin position="40"/>
        <end position="62"/>
    </location>
</feature>
<comment type="caution">
    <text evidence="2">The sequence shown here is derived from an EMBL/GenBank/DDBJ whole genome shotgun (WGS) entry which is preliminary data.</text>
</comment>
<evidence type="ECO:0000313" key="3">
    <source>
        <dbReference type="Proteomes" id="UP000777438"/>
    </source>
</evidence>
<accession>A0A9P8VU09</accession>
<name>A0A9P8VU09_9HYPO</name>
<dbReference type="Proteomes" id="UP000777438">
    <property type="component" value="Unassembled WGS sequence"/>
</dbReference>
<evidence type="ECO:0000313" key="2">
    <source>
        <dbReference type="EMBL" id="KAH6871885.1"/>
    </source>
</evidence>
<reference evidence="2 3" key="1">
    <citation type="journal article" date="2021" name="Nat. Commun.">
        <title>Genetic determinants of endophytism in the Arabidopsis root mycobiome.</title>
        <authorList>
            <person name="Mesny F."/>
            <person name="Miyauchi S."/>
            <person name="Thiergart T."/>
            <person name="Pickel B."/>
            <person name="Atanasova L."/>
            <person name="Karlsson M."/>
            <person name="Huettel B."/>
            <person name="Barry K.W."/>
            <person name="Haridas S."/>
            <person name="Chen C."/>
            <person name="Bauer D."/>
            <person name="Andreopoulos W."/>
            <person name="Pangilinan J."/>
            <person name="LaButti K."/>
            <person name="Riley R."/>
            <person name="Lipzen A."/>
            <person name="Clum A."/>
            <person name="Drula E."/>
            <person name="Henrissat B."/>
            <person name="Kohler A."/>
            <person name="Grigoriev I.V."/>
            <person name="Martin F.M."/>
            <person name="Hacquard S."/>
        </authorList>
    </citation>
    <scope>NUCLEOTIDE SEQUENCE [LARGE SCALE GENOMIC DNA]</scope>
    <source>
        <strain evidence="2 3">MPI-CAGE-CH-0241</strain>
    </source>
</reference>